<protein>
    <submittedName>
        <fullName evidence="1">Transposase</fullName>
    </submittedName>
</protein>
<comment type="caution">
    <text evidence="1">The sequence shown here is derived from an EMBL/GenBank/DDBJ whole genome shotgun (WGS) entry which is preliminary data.</text>
</comment>
<organism evidence="1 2">
    <name type="scientific">Hassallia byssoidea VB512170</name>
    <dbReference type="NCBI Taxonomy" id="1304833"/>
    <lineage>
        <taxon>Bacteria</taxon>
        <taxon>Bacillati</taxon>
        <taxon>Cyanobacteriota</taxon>
        <taxon>Cyanophyceae</taxon>
        <taxon>Nostocales</taxon>
        <taxon>Tolypothrichaceae</taxon>
        <taxon>Hassallia</taxon>
    </lineage>
</organism>
<evidence type="ECO:0000313" key="1">
    <source>
        <dbReference type="EMBL" id="NEU74061.1"/>
    </source>
</evidence>
<accession>A0A846HCC7</accession>
<reference evidence="1 2" key="1">
    <citation type="journal article" date="2015" name="Genome Announc.">
        <title>Draft Genome Sequence of Cyanobacterium Hassallia byssoidea Strain VB512170, Isolated from Monuments in India.</title>
        <authorList>
            <person name="Singh D."/>
            <person name="Chandrababunaidu M.M."/>
            <person name="Panda A."/>
            <person name="Sen D."/>
            <person name="Bhattacharyya S."/>
            <person name="Adhikary S.P."/>
            <person name="Tripathy S."/>
        </authorList>
    </citation>
    <scope>NUCLEOTIDE SEQUENCE [LARGE SCALE GENOMIC DNA]</scope>
    <source>
        <strain evidence="1 2">VB512170</strain>
    </source>
</reference>
<dbReference type="PANTHER" id="PTHR35586">
    <property type="entry name" value="SLL1691 PROTEIN"/>
    <property type="match status" value="1"/>
</dbReference>
<keyword evidence="2" id="KW-1185">Reference proteome</keyword>
<dbReference type="AlphaFoldDB" id="A0A846HCC7"/>
<dbReference type="PANTHER" id="PTHR35586:SF1">
    <property type="entry name" value="SLL1691 PROTEIN"/>
    <property type="match status" value="1"/>
</dbReference>
<gene>
    <name evidence="1" type="ORF">PI95_016225</name>
</gene>
<proteinExistence type="predicted"/>
<sequence>MNEPNANYDEPWKEAISDYFQPFCGFFFPQVHDLIDWSKPPQSLDKELQQITASSDVGSRYADKLFQVWLRDNQEVWVLIHTEVQSQEESDFSKRMYIYNYRAFDLYQRPVISLAILGDERLNWRPSSYGYAFGGCEVNLKFPIIKLLDYEPAWENLEQSDNPFAIIVMAHLKTKSTTGKPQERERWKWNIVRGLYEKGYERGEIIKLFQVIDRMMTLPRELAQSFEQRLNRYEEERTMPLLSNMELRGMEKGTRQNARESVIIVLRSRFGEVPTELTESINNIEDLSLLKQLLERAVTVSSLGEFQQFITVE</sequence>
<evidence type="ECO:0000313" key="2">
    <source>
        <dbReference type="Proteomes" id="UP000031549"/>
    </source>
</evidence>
<name>A0A846HCC7_9CYAN</name>
<dbReference type="EMBL" id="JTCM02000034">
    <property type="protein sequence ID" value="NEU74061.1"/>
    <property type="molecule type" value="Genomic_DNA"/>
</dbReference>
<dbReference type="RefSeq" id="WP_039741371.1">
    <property type="nucleotide sequence ID" value="NZ_JTCM02000034.1"/>
</dbReference>
<dbReference type="Proteomes" id="UP000031549">
    <property type="component" value="Unassembled WGS sequence"/>
</dbReference>